<dbReference type="PROSITE" id="PS50928">
    <property type="entry name" value="ABC_TM1"/>
    <property type="match status" value="1"/>
</dbReference>
<comment type="similarity">
    <text evidence="7">Belongs to the binding-protein-dependent transport system permease family.</text>
</comment>
<dbReference type="InterPro" id="IPR000515">
    <property type="entry name" value="MetI-like"/>
</dbReference>
<reference evidence="9 10" key="1">
    <citation type="journal article" date="2009" name="Int. J. Syst. Evol. Microbiol.">
        <title>Paenibacillus contaminans sp. nov., isolated from a contaminated laboratory plate.</title>
        <authorList>
            <person name="Chou J.H."/>
            <person name="Lee J.H."/>
            <person name="Lin M.C."/>
            <person name="Chang P.S."/>
            <person name="Arun A.B."/>
            <person name="Young C.C."/>
            <person name="Chen W.M."/>
        </authorList>
    </citation>
    <scope>NUCLEOTIDE SEQUENCE [LARGE SCALE GENOMIC DNA]</scope>
    <source>
        <strain evidence="9 10">CKOBP-6</strain>
    </source>
</reference>
<feature type="domain" description="ABC transmembrane type-1" evidence="8">
    <location>
        <begin position="95"/>
        <end position="312"/>
    </location>
</feature>
<evidence type="ECO:0000256" key="4">
    <source>
        <dbReference type="ARBA" id="ARBA00022692"/>
    </source>
</evidence>
<evidence type="ECO:0000256" key="3">
    <source>
        <dbReference type="ARBA" id="ARBA00022475"/>
    </source>
</evidence>
<keyword evidence="10" id="KW-1185">Reference proteome</keyword>
<protein>
    <submittedName>
        <fullName evidence="9">Sugar ABC transporter permease</fullName>
    </submittedName>
</protein>
<dbReference type="GO" id="GO:0055085">
    <property type="term" value="P:transmembrane transport"/>
    <property type="evidence" value="ECO:0007669"/>
    <property type="project" value="InterPro"/>
</dbReference>
<comment type="caution">
    <text evidence="9">The sequence shown here is derived from an EMBL/GenBank/DDBJ whole genome shotgun (WGS) entry which is preliminary data.</text>
</comment>
<dbReference type="AlphaFoldDB" id="A0A329MMZ5"/>
<evidence type="ECO:0000313" key="9">
    <source>
        <dbReference type="EMBL" id="RAV21245.1"/>
    </source>
</evidence>
<dbReference type="InterPro" id="IPR035906">
    <property type="entry name" value="MetI-like_sf"/>
</dbReference>
<feature type="transmembrane region" description="Helical" evidence="7">
    <location>
        <begin position="38"/>
        <end position="57"/>
    </location>
</feature>
<feature type="transmembrane region" description="Helical" evidence="7">
    <location>
        <begin position="185"/>
        <end position="208"/>
    </location>
</feature>
<dbReference type="InterPro" id="IPR051393">
    <property type="entry name" value="ABC_transporter_permease"/>
</dbReference>
<gene>
    <name evidence="9" type="ORF">DQG23_11325</name>
</gene>
<evidence type="ECO:0000259" key="8">
    <source>
        <dbReference type="PROSITE" id="PS50928"/>
    </source>
</evidence>
<proteinExistence type="inferred from homology"/>
<evidence type="ECO:0000256" key="7">
    <source>
        <dbReference type="RuleBase" id="RU363032"/>
    </source>
</evidence>
<evidence type="ECO:0000256" key="2">
    <source>
        <dbReference type="ARBA" id="ARBA00022448"/>
    </source>
</evidence>
<dbReference type="Gene3D" id="1.10.3720.10">
    <property type="entry name" value="MetI-like"/>
    <property type="match status" value="1"/>
</dbReference>
<keyword evidence="5 7" id="KW-1133">Transmembrane helix</keyword>
<keyword evidence="6 7" id="KW-0472">Membrane</keyword>
<feature type="transmembrane region" description="Helical" evidence="7">
    <location>
        <begin position="291"/>
        <end position="311"/>
    </location>
</feature>
<dbReference type="Pfam" id="PF00528">
    <property type="entry name" value="BPD_transp_1"/>
    <property type="match status" value="1"/>
</dbReference>
<dbReference type="PANTHER" id="PTHR30193">
    <property type="entry name" value="ABC TRANSPORTER PERMEASE PROTEIN"/>
    <property type="match status" value="1"/>
</dbReference>
<sequence>MQEWKMNMPYSDAKTLQLNRNRQVNDKKRKQIKVTIKAYLFLLPTILLIMTFSYYPALSAFYYSFTNWDGFQTAKIIGFKNFEIIFTSDEFRRAFLNLFWFSAFNVITALTAPLLVALLIYKVKHAKLQNMYRLLFVFPMVVPGMVTILLWKFILNPDVGLLNSFLAAIGVPDEHLPLWLASMKMALPSLLLVGFPWISGVSVLIYLAGFQSIPVSLREAAIVDGANGTTLFFRIELPLIMSQIKLIMILTIISVLQTFSLQLVLTNGGPANTTTVPGYIMYREAVTNSQMGFACAIGVVLFIMIFILTVINNTFLKSSTEFDQN</sequence>
<keyword evidence="2 7" id="KW-0813">Transport</keyword>
<evidence type="ECO:0000313" key="10">
    <source>
        <dbReference type="Proteomes" id="UP000250369"/>
    </source>
</evidence>
<dbReference type="SUPFAM" id="SSF161098">
    <property type="entry name" value="MetI-like"/>
    <property type="match status" value="1"/>
</dbReference>
<feature type="transmembrane region" description="Helical" evidence="7">
    <location>
        <begin position="98"/>
        <end position="121"/>
    </location>
</feature>
<feature type="transmembrane region" description="Helical" evidence="7">
    <location>
        <begin position="244"/>
        <end position="265"/>
    </location>
</feature>
<dbReference type="CDD" id="cd06261">
    <property type="entry name" value="TM_PBP2"/>
    <property type="match status" value="1"/>
</dbReference>
<evidence type="ECO:0000256" key="1">
    <source>
        <dbReference type="ARBA" id="ARBA00004651"/>
    </source>
</evidence>
<keyword evidence="4 7" id="KW-0812">Transmembrane</keyword>
<dbReference type="GO" id="GO:0005886">
    <property type="term" value="C:plasma membrane"/>
    <property type="evidence" value="ECO:0007669"/>
    <property type="project" value="UniProtKB-SubCell"/>
</dbReference>
<dbReference type="PANTHER" id="PTHR30193:SF37">
    <property type="entry name" value="INNER MEMBRANE ABC TRANSPORTER PERMEASE PROTEIN YCJO"/>
    <property type="match status" value="1"/>
</dbReference>
<comment type="subcellular location">
    <subcellularLocation>
        <location evidence="1 7">Cell membrane</location>
        <topology evidence="1 7">Multi-pass membrane protein</topology>
    </subcellularLocation>
</comment>
<feature type="transmembrane region" description="Helical" evidence="7">
    <location>
        <begin position="133"/>
        <end position="154"/>
    </location>
</feature>
<name>A0A329MMZ5_9BACL</name>
<accession>A0A329MMZ5</accession>
<organism evidence="9 10">
    <name type="scientific">Paenibacillus contaminans</name>
    <dbReference type="NCBI Taxonomy" id="450362"/>
    <lineage>
        <taxon>Bacteria</taxon>
        <taxon>Bacillati</taxon>
        <taxon>Bacillota</taxon>
        <taxon>Bacilli</taxon>
        <taxon>Bacillales</taxon>
        <taxon>Paenibacillaceae</taxon>
        <taxon>Paenibacillus</taxon>
    </lineage>
</organism>
<dbReference type="EMBL" id="QMFB01000005">
    <property type="protein sequence ID" value="RAV21245.1"/>
    <property type="molecule type" value="Genomic_DNA"/>
</dbReference>
<evidence type="ECO:0000256" key="6">
    <source>
        <dbReference type="ARBA" id="ARBA00023136"/>
    </source>
</evidence>
<dbReference type="Proteomes" id="UP000250369">
    <property type="component" value="Unassembled WGS sequence"/>
</dbReference>
<dbReference type="OrthoDB" id="145927at2"/>
<evidence type="ECO:0000256" key="5">
    <source>
        <dbReference type="ARBA" id="ARBA00022989"/>
    </source>
</evidence>
<keyword evidence="3" id="KW-1003">Cell membrane</keyword>